<sequence>MSKSTKVDLVFLFFTAIWGLSFPLTKNVLGYTSIFAFLSLRFTSAAVILIIIFWKKLKLINTKIILYGSLIGLMFFGSLAFQVASLRFTTSSNSSFISALSVVIVPLVSAGYYKKKIDFSCVLGVLFAVVGLFFISGGVNFKLNIGDLFSFLCAICITFQIIFIDIFCSKCDSALLSLIQVVFCAIFYNIVLFIIGTKPIVFNTQLTVSIFITGILGTAVAYTGIVFLEKFTSPTHTALIFCAEPVFATIFAMFIPNNNGSCESITINTFIGCGVILLSMVISELKIGNNIPQKIIKL</sequence>
<comment type="subcellular location">
    <subcellularLocation>
        <location evidence="1">Cell membrane</location>
        <topology evidence="1">Multi-pass membrane protein</topology>
    </subcellularLocation>
</comment>
<evidence type="ECO:0000256" key="1">
    <source>
        <dbReference type="ARBA" id="ARBA00004651"/>
    </source>
</evidence>
<dbReference type="SUPFAM" id="SSF103481">
    <property type="entry name" value="Multidrug resistance efflux transporter EmrE"/>
    <property type="match status" value="2"/>
</dbReference>
<dbReference type="PANTHER" id="PTHR42920:SF5">
    <property type="entry name" value="EAMA DOMAIN-CONTAINING PROTEIN"/>
    <property type="match status" value="1"/>
</dbReference>
<feature type="transmembrane region" description="Helical" evidence="7">
    <location>
        <begin position="120"/>
        <end position="142"/>
    </location>
</feature>
<feature type="transmembrane region" description="Helical" evidence="7">
    <location>
        <begin position="64"/>
        <end position="84"/>
    </location>
</feature>
<reference evidence="9 10" key="1">
    <citation type="journal article" date="2001" name="J. Bacteriol.">
        <title>Genome sequence and comparative analysis of the solvent-producing bacterium Clostridium acetobutylicum.</title>
        <authorList>
            <person name="Nolling J."/>
            <person name="Breton G."/>
            <person name="Omelchenko M.V."/>
            <person name="Makarova K.S."/>
            <person name="Zeng Q."/>
            <person name="Gibson R."/>
            <person name="Lee H.M."/>
            <person name="Dubois J."/>
            <person name="Qiu D."/>
            <person name="Hitti J."/>
            <person name="Wolf Y.I."/>
            <person name="Tatusov R.L."/>
            <person name="Sabathe F."/>
            <person name="Doucette-Stamm L."/>
            <person name="Soucaille P."/>
            <person name="Daly M.J."/>
            <person name="Bennett G.N."/>
            <person name="Koonin E.V."/>
            <person name="Smith D.R."/>
        </authorList>
    </citation>
    <scope>NUCLEOTIDE SEQUENCE [LARGE SCALE GENOMIC DNA]</scope>
    <source>
        <strain evidence="10">ATCC 824 / DSM 792 / JCM 1419 / LMG 5710 / VKM B-1787</strain>
    </source>
</reference>
<gene>
    <name evidence="9" type="ordered locus">CA_C1074</name>
</gene>
<feature type="transmembrane region" description="Helical" evidence="7">
    <location>
        <begin position="96"/>
        <end position="113"/>
    </location>
</feature>
<keyword evidence="6 7" id="KW-0472">Membrane</keyword>
<feature type="transmembrane region" description="Helical" evidence="7">
    <location>
        <begin position="235"/>
        <end position="255"/>
    </location>
</feature>
<dbReference type="Pfam" id="PF00892">
    <property type="entry name" value="EamA"/>
    <property type="match status" value="2"/>
</dbReference>
<evidence type="ECO:0000256" key="4">
    <source>
        <dbReference type="ARBA" id="ARBA00022692"/>
    </source>
</evidence>
<evidence type="ECO:0000259" key="8">
    <source>
        <dbReference type="Pfam" id="PF00892"/>
    </source>
</evidence>
<dbReference type="eggNOG" id="COG0697">
    <property type="taxonomic scope" value="Bacteria"/>
</dbReference>
<feature type="transmembrane region" description="Helical" evidence="7">
    <location>
        <begin position="208"/>
        <end position="228"/>
    </location>
</feature>
<dbReference type="STRING" id="272562.CA_C1074"/>
<keyword evidence="10" id="KW-1185">Reference proteome</keyword>
<dbReference type="GO" id="GO:0005886">
    <property type="term" value="C:plasma membrane"/>
    <property type="evidence" value="ECO:0007669"/>
    <property type="project" value="UniProtKB-SubCell"/>
</dbReference>
<evidence type="ECO:0000256" key="3">
    <source>
        <dbReference type="ARBA" id="ARBA00022475"/>
    </source>
</evidence>
<dbReference type="HOGENOM" id="CLU_033863_21_3_9"/>
<dbReference type="AlphaFoldDB" id="Q97K47"/>
<comment type="similarity">
    <text evidence="2">Belongs to the EamA transporter family.</text>
</comment>
<dbReference type="KEGG" id="cac:CA_C1074"/>
<dbReference type="OrthoDB" id="9804865at2"/>
<evidence type="ECO:0000256" key="7">
    <source>
        <dbReference type="SAM" id="Phobius"/>
    </source>
</evidence>
<dbReference type="InterPro" id="IPR037185">
    <property type="entry name" value="EmrE-like"/>
</dbReference>
<feature type="domain" description="EamA" evidence="8">
    <location>
        <begin position="8"/>
        <end position="136"/>
    </location>
</feature>
<dbReference type="PIR" id="E97032">
    <property type="entry name" value="E97032"/>
</dbReference>
<dbReference type="PANTHER" id="PTHR42920">
    <property type="entry name" value="OS03G0707200 PROTEIN-RELATED"/>
    <property type="match status" value="1"/>
</dbReference>
<organism evidence="9 10">
    <name type="scientific">Clostridium acetobutylicum (strain ATCC 824 / DSM 792 / JCM 1419 / IAM 19013 / LMG 5710 / NBRC 13948 / NRRL B-527 / VKM B-1787 / 2291 / W)</name>
    <dbReference type="NCBI Taxonomy" id="272562"/>
    <lineage>
        <taxon>Bacteria</taxon>
        <taxon>Bacillati</taxon>
        <taxon>Bacillota</taxon>
        <taxon>Clostridia</taxon>
        <taxon>Eubacteriales</taxon>
        <taxon>Clostridiaceae</taxon>
        <taxon>Clostridium</taxon>
    </lineage>
</organism>
<keyword evidence="5 7" id="KW-1133">Transmembrane helix</keyword>
<dbReference type="PATRIC" id="fig|272562.8.peg.1284"/>
<keyword evidence="3" id="KW-1003">Cell membrane</keyword>
<evidence type="ECO:0000256" key="2">
    <source>
        <dbReference type="ARBA" id="ARBA00007362"/>
    </source>
</evidence>
<feature type="domain" description="EamA" evidence="8">
    <location>
        <begin position="145"/>
        <end position="282"/>
    </location>
</feature>
<dbReference type="InterPro" id="IPR000620">
    <property type="entry name" value="EamA_dom"/>
</dbReference>
<feature type="transmembrane region" description="Helical" evidence="7">
    <location>
        <begin position="31"/>
        <end position="52"/>
    </location>
</feature>
<evidence type="ECO:0000313" key="10">
    <source>
        <dbReference type="Proteomes" id="UP000000814"/>
    </source>
</evidence>
<feature type="transmembrane region" description="Helical" evidence="7">
    <location>
        <begin position="7"/>
        <end position="25"/>
    </location>
</feature>
<dbReference type="RefSeq" id="WP_010964389.1">
    <property type="nucleotide sequence ID" value="NC_003030.1"/>
</dbReference>
<feature type="transmembrane region" description="Helical" evidence="7">
    <location>
        <begin position="267"/>
        <end position="287"/>
    </location>
</feature>
<name>Q97K47_CLOAB</name>
<dbReference type="GeneID" id="44997587"/>
<dbReference type="EMBL" id="AE001437">
    <property type="protein sequence ID" value="AAK79048.1"/>
    <property type="molecule type" value="Genomic_DNA"/>
</dbReference>
<feature type="transmembrane region" description="Helical" evidence="7">
    <location>
        <begin position="148"/>
        <end position="168"/>
    </location>
</feature>
<evidence type="ECO:0000256" key="6">
    <source>
        <dbReference type="ARBA" id="ARBA00023136"/>
    </source>
</evidence>
<accession>Q97K47</accession>
<dbReference type="Proteomes" id="UP000000814">
    <property type="component" value="Chromosome"/>
</dbReference>
<feature type="transmembrane region" description="Helical" evidence="7">
    <location>
        <begin position="175"/>
        <end position="196"/>
    </location>
</feature>
<keyword evidence="4 7" id="KW-0812">Transmembrane</keyword>
<evidence type="ECO:0000256" key="5">
    <source>
        <dbReference type="ARBA" id="ARBA00022989"/>
    </source>
</evidence>
<evidence type="ECO:0000313" key="9">
    <source>
        <dbReference type="EMBL" id="AAK79048.1"/>
    </source>
</evidence>
<dbReference type="InterPro" id="IPR051258">
    <property type="entry name" value="Diverse_Substrate_Transporter"/>
</dbReference>
<protein>
    <submittedName>
        <fullName evidence="9">Predicted permease</fullName>
    </submittedName>
</protein>
<proteinExistence type="inferred from homology"/>